<evidence type="ECO:0008006" key="3">
    <source>
        <dbReference type="Google" id="ProtNLM"/>
    </source>
</evidence>
<dbReference type="RefSeq" id="WP_308358165.1">
    <property type="nucleotide sequence ID" value="NZ_CP129970.2"/>
</dbReference>
<accession>A0AA49GFD2</accession>
<dbReference type="AlphaFoldDB" id="A0AA49GFD2"/>
<protein>
    <recommendedName>
        <fullName evidence="3">Restriction endonuclease</fullName>
    </recommendedName>
</protein>
<dbReference type="SUPFAM" id="SSF52980">
    <property type="entry name" value="Restriction endonuclease-like"/>
    <property type="match status" value="1"/>
</dbReference>
<keyword evidence="2" id="KW-1185">Reference proteome</keyword>
<dbReference type="InterPro" id="IPR011335">
    <property type="entry name" value="Restrct_endonuc-II-like"/>
</dbReference>
<dbReference type="Proteomes" id="UP001244443">
    <property type="component" value="Chromosome"/>
</dbReference>
<organism evidence="1 2">
    <name type="scientific">Marivirga arenosa</name>
    <dbReference type="NCBI Taxonomy" id="3059076"/>
    <lineage>
        <taxon>Bacteria</taxon>
        <taxon>Pseudomonadati</taxon>
        <taxon>Bacteroidota</taxon>
        <taxon>Cytophagia</taxon>
        <taxon>Cytophagales</taxon>
        <taxon>Marivirgaceae</taxon>
        <taxon>Marivirga</taxon>
    </lineage>
</organism>
<name>A0AA49GFD2_9BACT</name>
<proteinExistence type="predicted"/>
<evidence type="ECO:0000313" key="1">
    <source>
        <dbReference type="EMBL" id="WKK86366.2"/>
    </source>
</evidence>
<evidence type="ECO:0000313" key="2">
    <source>
        <dbReference type="Proteomes" id="UP001244443"/>
    </source>
</evidence>
<sequence>MALGTIEMDLPNKLLTGDELDAFLESAQTYSLDSIKNHFAKYEPTSLKKNWFLLLRCVDEFINLSWEIEDCDLRNDFMGLSFNLMDSSNMINFMNVLKKIESLFGRDVSKRLQQFAQMNYASTMAYESHGLNQLLPFDFSTVETALIYYQSRRKYYVTILDLIDEWAIGNFSFEFIDTLNQTQYTIDSCLQNITTNYYSILLNHSLSNYSIDFRQSIPKPSHSHYNLESFLLEPQVLTMLDQIEFRNNQTNDIDLIPLPTDRIFTYSEVQNNIKLIEATFNKYSVKKDITFIELSFLVGQLKEFCTDDYFIRIPIRLFEEKIEPYIKALKLFSSKTDYFHSSNFVSLFQKDNSELITTVVLFNRFITNIILNRLSKNKSFQINSGFVFEDKVSSVLENNGYQLTDIKRINRKEFDIITIKDNHIHNFQCKNNFIDISRIQDDPKRMAKLNHRLIRYYKKAYIKEVGREHLIKQKLGINDITHYVVSRYPVITEIDYIINFNELKEKTKSA</sequence>
<reference evidence="1" key="1">
    <citation type="submission" date="2023-08" db="EMBL/GenBank/DDBJ databases">
        <title>Comparative genomics and taxonomic characterization of three novel marine species of genus Marivirga.</title>
        <authorList>
            <person name="Muhammad N."/>
            <person name="Kim S.-G."/>
        </authorList>
    </citation>
    <scope>NUCLEOTIDE SEQUENCE [LARGE SCALE GENOMIC DNA]</scope>
    <source>
        <strain evidence="1">ABR2-2</strain>
    </source>
</reference>
<dbReference type="EMBL" id="CP129970">
    <property type="protein sequence ID" value="WKK86366.2"/>
    <property type="molecule type" value="Genomic_DNA"/>
</dbReference>
<gene>
    <name evidence="1" type="ORF">QYS48_05215</name>
</gene>